<dbReference type="Proteomes" id="UP000031740">
    <property type="component" value="Unassembled WGS sequence"/>
</dbReference>
<dbReference type="HOGENOM" id="CLU_199551_1_0_5"/>
<comment type="caution">
    <text evidence="1">The sequence shown here is derived from an EMBL/GenBank/DDBJ whole genome shotgun (WGS) entry which is preliminary data.</text>
</comment>
<accession>A0A072REM8</accession>
<dbReference type="RefSeq" id="WP_244875584.1">
    <property type="nucleotide sequence ID" value="NZ_KL503803.1"/>
</dbReference>
<reference evidence="1 2" key="1">
    <citation type="submission" date="2013-04" db="EMBL/GenBank/DDBJ databases">
        <title>The Genome Sequence of Bartonella bacilliformis Ver097.</title>
        <authorList>
            <consortium name="The Broad Institute Genomics Platform"/>
            <consortium name="The Broad Institute Genome Sequencing Center for Infectious Disease"/>
            <person name="Feldgarden M."/>
            <person name="Kirby J."/>
            <person name="Birtles R."/>
            <person name="Dasch G."/>
            <person name="Hendrix L."/>
            <person name="Koehler J."/>
            <person name="Walker B."/>
            <person name="Young S.K."/>
            <person name="Zeng Q."/>
            <person name="Gargeya S."/>
            <person name="Fitzgerald M."/>
            <person name="Haas B."/>
            <person name="Abouelleil A."/>
            <person name="Allen A.W."/>
            <person name="Alvarado L."/>
            <person name="Arachchi H.M."/>
            <person name="Berlin A.M."/>
            <person name="Chapman S.B."/>
            <person name="Gainer-Dewar J."/>
            <person name="Goldberg J."/>
            <person name="Griggs A."/>
            <person name="Gujja S."/>
            <person name="Hansen M."/>
            <person name="Howarth C."/>
            <person name="Imamovic A."/>
            <person name="Ireland A."/>
            <person name="Larimer J."/>
            <person name="McCowan C."/>
            <person name="Murphy C."/>
            <person name="Pearson M."/>
            <person name="Poon T.W."/>
            <person name="Priest M."/>
            <person name="Roberts A."/>
            <person name="Saif S."/>
            <person name="Shea T."/>
            <person name="Sisk P."/>
            <person name="Sykes S."/>
            <person name="Wortman J."/>
            <person name="Nusbaum C."/>
            <person name="Birren B."/>
        </authorList>
    </citation>
    <scope>NUCLEOTIDE SEQUENCE [LARGE SCALE GENOMIC DNA]</scope>
    <source>
        <strain evidence="1 2">Ver097</strain>
    </source>
</reference>
<evidence type="ECO:0000313" key="1">
    <source>
        <dbReference type="EMBL" id="KEG19964.1"/>
    </source>
</evidence>
<dbReference type="PATRIC" id="fig|1293911.3.peg.591"/>
<name>A0A072REM8_BARBA</name>
<organism evidence="1 2">
    <name type="scientific">Bartonella bacilliformis Ver097</name>
    <dbReference type="NCBI Taxonomy" id="1293911"/>
    <lineage>
        <taxon>Bacteria</taxon>
        <taxon>Pseudomonadati</taxon>
        <taxon>Pseudomonadota</taxon>
        <taxon>Alphaproteobacteria</taxon>
        <taxon>Hyphomicrobiales</taxon>
        <taxon>Bartonellaceae</taxon>
        <taxon>Bartonella</taxon>
    </lineage>
</organism>
<proteinExistence type="predicted"/>
<sequence>MILLKKYLVVILKALSAFFVALVKAFYAGKKAEQYKQTEHELKMAVTRLEVENEINQKSDADVRAGLSQWLRNK</sequence>
<evidence type="ECO:0000313" key="2">
    <source>
        <dbReference type="Proteomes" id="UP000031740"/>
    </source>
</evidence>
<dbReference type="AlphaFoldDB" id="A0A072REM8"/>
<protein>
    <submittedName>
        <fullName evidence="1">Uncharacterized protein</fullName>
    </submittedName>
</protein>
<dbReference type="EMBL" id="ASIV01000004">
    <property type="protein sequence ID" value="KEG19964.1"/>
    <property type="molecule type" value="Genomic_DNA"/>
</dbReference>
<gene>
    <name evidence="1" type="ORF">H710_00560</name>
</gene>